<organism evidence="1 2">
    <name type="scientific">Mycobacterium phage Reindeer</name>
    <dbReference type="NCBI Taxonomy" id="2762283"/>
    <lineage>
        <taxon>Viruses</taxon>
        <taxon>Duplodnaviria</taxon>
        <taxon>Heunggongvirae</taxon>
        <taxon>Uroviricota</taxon>
        <taxon>Caudoviricetes</taxon>
        <taxon>Vilmaviridae</taxon>
        <taxon>Mclasvirinae</taxon>
        <taxon>Bongovirus</taxon>
        <taxon>Bongovirus reindeer</taxon>
    </lineage>
</organism>
<dbReference type="RefSeq" id="YP_010014174.1">
    <property type="nucleotide sequence ID" value="NC_053516.1"/>
</dbReference>
<gene>
    <name evidence="1" type="primary">132</name>
    <name evidence="1" type="ORF">SEA_REINDEER_132</name>
</gene>
<name>A0A7G8LI51_9CAUD</name>
<evidence type="ECO:0000313" key="2">
    <source>
        <dbReference type="Proteomes" id="UP000515841"/>
    </source>
</evidence>
<reference evidence="1 2" key="1">
    <citation type="submission" date="2020-06" db="EMBL/GenBank/DDBJ databases">
        <authorList>
            <person name="Spencer C.E."/>
            <person name="Frederick G.D."/>
            <person name="Baliraine F.N."/>
            <person name="Favela G."/>
            <person name="Farmer V."/>
            <person name="Galindo A."/>
            <person name="Garlena R.A."/>
            <person name="Russell D.A."/>
            <person name="Pope W.H."/>
            <person name="Jacobs-Sera D."/>
            <person name="Hatfull G.F."/>
        </authorList>
    </citation>
    <scope>NUCLEOTIDE SEQUENCE [LARGE SCALE GENOMIC DNA]</scope>
</reference>
<dbReference type="GeneID" id="63210876"/>
<accession>A0A7G8LI51</accession>
<protein>
    <submittedName>
        <fullName evidence="1">Uncharacterized protein</fullName>
    </submittedName>
</protein>
<dbReference type="Proteomes" id="UP000515841">
    <property type="component" value="Segment"/>
</dbReference>
<evidence type="ECO:0000313" key="1">
    <source>
        <dbReference type="EMBL" id="QNJ56923.1"/>
    </source>
</evidence>
<proteinExistence type="predicted"/>
<dbReference type="EMBL" id="MT658803">
    <property type="protein sequence ID" value="QNJ56923.1"/>
    <property type="molecule type" value="Genomic_DNA"/>
</dbReference>
<keyword evidence="2" id="KW-1185">Reference proteome</keyword>
<sequence length="181" mass="20250">MAVTEAPFDQNGNMISYPGEITGWEWYLDDEGNQRYRAIRAEMTPMEPFYGEMRVVGIETGRSAKRLVLEDINTGKTYPLFVADIVKLLQDAGTVLTGTWGASKRGQNYGIKRVAPGPAQERLEQMRPLLGKQVKVTLDNEDPKAIATGKLLSFSDCGDVVVEDDMGFVHYCWPNLKTEEI</sequence>
<dbReference type="KEGG" id="vg:63210876"/>